<dbReference type="InterPro" id="IPR007197">
    <property type="entry name" value="rSAM"/>
</dbReference>
<dbReference type="SUPFAM" id="SSF102114">
    <property type="entry name" value="Radical SAM enzymes"/>
    <property type="match status" value="1"/>
</dbReference>
<comment type="caution">
    <text evidence="14">The sequence shown here is derived from an EMBL/GenBank/DDBJ whole genome shotgun (WGS) entry which is preliminary data.</text>
</comment>
<keyword evidence="6" id="KW-0547">Nucleotide-binding</keyword>
<dbReference type="SMART" id="SM00729">
    <property type="entry name" value="Elp3"/>
    <property type="match status" value="1"/>
</dbReference>
<dbReference type="Pfam" id="PF04055">
    <property type="entry name" value="Radical_SAM"/>
    <property type="match status" value="1"/>
</dbReference>
<dbReference type="InterPro" id="IPR058240">
    <property type="entry name" value="rSAM_sf"/>
</dbReference>
<keyword evidence="10" id="KW-0501">Molybdenum cofactor biosynthesis</keyword>
<evidence type="ECO:0000256" key="4">
    <source>
        <dbReference type="ARBA" id="ARBA00022691"/>
    </source>
</evidence>
<dbReference type="SFLD" id="SFLDS00029">
    <property type="entry name" value="Radical_SAM"/>
    <property type="match status" value="1"/>
</dbReference>
<dbReference type="Gene3D" id="3.20.20.70">
    <property type="entry name" value="Aldolase class I"/>
    <property type="match status" value="1"/>
</dbReference>
<dbReference type="InterPro" id="IPR040064">
    <property type="entry name" value="MoaA-like"/>
</dbReference>
<dbReference type="GO" id="GO:0005525">
    <property type="term" value="F:GTP binding"/>
    <property type="evidence" value="ECO:0007669"/>
    <property type="project" value="UniProtKB-KW"/>
</dbReference>
<keyword evidence="8" id="KW-0411">Iron-sulfur</keyword>
<accession>A0A414ZJR7</accession>
<dbReference type="GO" id="GO:0051539">
    <property type="term" value="F:4 iron, 4 sulfur cluster binding"/>
    <property type="evidence" value="ECO:0007669"/>
    <property type="project" value="UniProtKB-KW"/>
</dbReference>
<evidence type="ECO:0000256" key="2">
    <source>
        <dbReference type="ARBA" id="ARBA00012167"/>
    </source>
</evidence>
<keyword evidence="3" id="KW-0004">4Fe-4S</keyword>
<keyword evidence="7" id="KW-0408">Iron</keyword>
<organism evidence="14 15">
    <name type="scientific">Agathobacter rectalis</name>
    <dbReference type="NCBI Taxonomy" id="39491"/>
    <lineage>
        <taxon>Bacteria</taxon>
        <taxon>Bacillati</taxon>
        <taxon>Bacillota</taxon>
        <taxon>Clostridia</taxon>
        <taxon>Lachnospirales</taxon>
        <taxon>Lachnospiraceae</taxon>
        <taxon>Agathobacter</taxon>
    </lineage>
</organism>
<dbReference type="GO" id="GO:0061798">
    <property type="term" value="F:GTP 3',8'-cyclase activity"/>
    <property type="evidence" value="ECO:0007669"/>
    <property type="project" value="UniProtKB-EC"/>
</dbReference>
<evidence type="ECO:0000259" key="13">
    <source>
        <dbReference type="PROSITE" id="PS51918"/>
    </source>
</evidence>
<dbReference type="InterPro" id="IPR000385">
    <property type="entry name" value="MoaA_NifB_PqqE_Fe-S-bd_CS"/>
</dbReference>
<evidence type="ECO:0000256" key="11">
    <source>
        <dbReference type="ARBA" id="ARBA00023239"/>
    </source>
</evidence>
<dbReference type="CDD" id="cd01335">
    <property type="entry name" value="Radical_SAM"/>
    <property type="match status" value="1"/>
</dbReference>
<dbReference type="InterPro" id="IPR010505">
    <property type="entry name" value="MoaA_twitch"/>
</dbReference>
<evidence type="ECO:0000313" key="14">
    <source>
        <dbReference type="EMBL" id="RHI20036.1"/>
    </source>
</evidence>
<dbReference type="InterPro" id="IPR050105">
    <property type="entry name" value="MoCo_biosynth_MoaA/MoaC"/>
</dbReference>
<dbReference type="SFLD" id="SFLDG01386">
    <property type="entry name" value="main_SPASM_domain-containing"/>
    <property type="match status" value="1"/>
</dbReference>
<dbReference type="GO" id="GO:0061799">
    <property type="term" value="F:cyclic pyranopterin monophosphate synthase activity"/>
    <property type="evidence" value="ECO:0007669"/>
    <property type="project" value="TreeGrafter"/>
</dbReference>
<comment type="catalytic activity">
    <reaction evidence="12">
        <text>GTP + AH2 + S-adenosyl-L-methionine = (8S)-3',8-cyclo-7,8-dihydroguanosine 5'-triphosphate + 5'-deoxyadenosine + L-methionine + A + H(+)</text>
        <dbReference type="Rhea" id="RHEA:49576"/>
        <dbReference type="ChEBI" id="CHEBI:13193"/>
        <dbReference type="ChEBI" id="CHEBI:15378"/>
        <dbReference type="ChEBI" id="CHEBI:17319"/>
        <dbReference type="ChEBI" id="CHEBI:17499"/>
        <dbReference type="ChEBI" id="CHEBI:37565"/>
        <dbReference type="ChEBI" id="CHEBI:57844"/>
        <dbReference type="ChEBI" id="CHEBI:59789"/>
        <dbReference type="ChEBI" id="CHEBI:131766"/>
        <dbReference type="EC" id="4.1.99.22"/>
    </reaction>
</comment>
<name>A0A414ZJR7_9FIRM</name>
<evidence type="ECO:0000256" key="8">
    <source>
        <dbReference type="ARBA" id="ARBA00023014"/>
    </source>
</evidence>
<dbReference type="PANTHER" id="PTHR22960:SF0">
    <property type="entry name" value="MOLYBDENUM COFACTOR BIOSYNTHESIS PROTEIN 1"/>
    <property type="match status" value="1"/>
</dbReference>
<keyword evidence="4" id="KW-0949">S-adenosyl-L-methionine</keyword>
<proteinExistence type="predicted"/>
<dbReference type="GO" id="GO:0006777">
    <property type="term" value="P:Mo-molybdopterin cofactor biosynthetic process"/>
    <property type="evidence" value="ECO:0007669"/>
    <property type="project" value="UniProtKB-KW"/>
</dbReference>
<sequence>MRDRFGREIDYMRISVIDSCNLNCYYCNPQDNNKNCQAINTLSVKKVLCIVRAATRLGITHFRLTGGEPLLHPQIDEMVSQIKKIPGVRSVSLTTNAVLLAQHAKQLKEAGIDSINVSLDTIDASEYEHITKKPLLEEVEHGIDAAIECGIRVKINVVLTPQTDVVELTRYAEKKGTDIRFIEMMPVGAGHTNGALPYNKVIGTLSGLYGEPCRVNTKEIKEINSGYNKYKEERQTQESMQAYEGRKNQDNGPAEYYIFPELGIRVGLIQAIHGKFCDTCNRIRVTADGRLMPCLGSSVAMDLVPDSCDNTDDVENDLVIAQALGAAIEAKPRCHNFNDNTVAYTKATETKAAEVNAARNMSRIGG</sequence>
<keyword evidence="5" id="KW-0479">Metal-binding</keyword>
<dbReference type="CDD" id="cd21117">
    <property type="entry name" value="Twitch_MoaA"/>
    <property type="match status" value="1"/>
</dbReference>
<dbReference type="PROSITE" id="PS01305">
    <property type="entry name" value="MOAA_NIFB_PQQE"/>
    <property type="match status" value="1"/>
</dbReference>
<dbReference type="InterPro" id="IPR006638">
    <property type="entry name" value="Elp3/MiaA/NifB-like_rSAM"/>
</dbReference>
<feature type="domain" description="Radical SAM core" evidence="13">
    <location>
        <begin position="4"/>
        <end position="228"/>
    </location>
</feature>
<keyword evidence="11" id="KW-0456">Lyase</keyword>
<evidence type="ECO:0000256" key="9">
    <source>
        <dbReference type="ARBA" id="ARBA00023134"/>
    </source>
</evidence>
<reference evidence="14 15" key="1">
    <citation type="submission" date="2018-08" db="EMBL/GenBank/DDBJ databases">
        <title>A genome reference for cultivated species of the human gut microbiota.</title>
        <authorList>
            <person name="Zou Y."/>
            <person name="Xue W."/>
            <person name="Luo G."/>
        </authorList>
    </citation>
    <scope>NUCLEOTIDE SEQUENCE [LARGE SCALE GENOMIC DNA]</scope>
    <source>
        <strain evidence="14 15">AM16-11</strain>
    </source>
</reference>
<protein>
    <recommendedName>
        <fullName evidence="2">GTP 3',8-cyclase</fullName>
        <ecNumber evidence="2">4.1.99.22</ecNumber>
    </recommendedName>
</protein>
<dbReference type="EC" id="4.1.99.22" evidence="2"/>
<dbReference type="PANTHER" id="PTHR22960">
    <property type="entry name" value="MOLYBDOPTERIN COFACTOR SYNTHESIS PROTEIN A"/>
    <property type="match status" value="1"/>
</dbReference>
<evidence type="ECO:0000256" key="6">
    <source>
        <dbReference type="ARBA" id="ARBA00022741"/>
    </source>
</evidence>
<dbReference type="Pfam" id="PF06463">
    <property type="entry name" value="Mob_synth_C"/>
    <property type="match status" value="1"/>
</dbReference>
<evidence type="ECO:0000256" key="12">
    <source>
        <dbReference type="ARBA" id="ARBA00048697"/>
    </source>
</evidence>
<dbReference type="UniPathway" id="UPA00344"/>
<evidence type="ECO:0000313" key="15">
    <source>
        <dbReference type="Proteomes" id="UP000285865"/>
    </source>
</evidence>
<comment type="cofactor">
    <cofactor evidence="1">
        <name>[4Fe-4S] cluster</name>
        <dbReference type="ChEBI" id="CHEBI:49883"/>
    </cofactor>
</comment>
<evidence type="ECO:0000256" key="7">
    <source>
        <dbReference type="ARBA" id="ARBA00023004"/>
    </source>
</evidence>
<dbReference type="SFLD" id="SFLDG01383">
    <property type="entry name" value="cyclic_pyranopterin_phosphate"/>
    <property type="match status" value="1"/>
</dbReference>
<dbReference type="EMBL" id="QRKN01000010">
    <property type="protein sequence ID" value="RHI20036.1"/>
    <property type="molecule type" value="Genomic_DNA"/>
</dbReference>
<dbReference type="SFLD" id="SFLDG01067">
    <property type="entry name" value="SPASM/twitch_domain_containing"/>
    <property type="match status" value="1"/>
</dbReference>
<evidence type="ECO:0000256" key="1">
    <source>
        <dbReference type="ARBA" id="ARBA00001966"/>
    </source>
</evidence>
<dbReference type="GO" id="GO:0046872">
    <property type="term" value="F:metal ion binding"/>
    <property type="evidence" value="ECO:0007669"/>
    <property type="project" value="UniProtKB-KW"/>
</dbReference>
<dbReference type="AlphaFoldDB" id="A0A414ZJR7"/>
<keyword evidence="9" id="KW-0342">GTP-binding</keyword>
<dbReference type="InterPro" id="IPR013785">
    <property type="entry name" value="Aldolase_TIM"/>
</dbReference>
<gene>
    <name evidence="14" type="ORF">DW172_11695</name>
</gene>
<evidence type="ECO:0000256" key="5">
    <source>
        <dbReference type="ARBA" id="ARBA00022723"/>
    </source>
</evidence>
<dbReference type="PROSITE" id="PS51918">
    <property type="entry name" value="RADICAL_SAM"/>
    <property type="match status" value="1"/>
</dbReference>
<dbReference type="RefSeq" id="WP_118257898.1">
    <property type="nucleotide sequence ID" value="NZ_QRKN01000010.1"/>
</dbReference>
<dbReference type="Proteomes" id="UP000285865">
    <property type="component" value="Unassembled WGS sequence"/>
</dbReference>
<evidence type="ECO:0000256" key="10">
    <source>
        <dbReference type="ARBA" id="ARBA00023150"/>
    </source>
</evidence>
<evidence type="ECO:0000256" key="3">
    <source>
        <dbReference type="ARBA" id="ARBA00022485"/>
    </source>
</evidence>